<proteinExistence type="predicted"/>
<feature type="region of interest" description="Disordered" evidence="1">
    <location>
        <begin position="190"/>
        <end position="209"/>
    </location>
</feature>
<evidence type="ECO:0008006" key="4">
    <source>
        <dbReference type="Google" id="ProtNLM"/>
    </source>
</evidence>
<dbReference type="GeneID" id="10501702"/>
<dbReference type="EMBL" id="GL871068">
    <property type="protein sequence ID" value="EGC35185.1"/>
    <property type="molecule type" value="Genomic_DNA"/>
</dbReference>
<dbReference type="OMA" id="CQLANIC"/>
<evidence type="ECO:0000313" key="3">
    <source>
        <dbReference type="Proteomes" id="UP000001064"/>
    </source>
</evidence>
<dbReference type="Proteomes" id="UP000001064">
    <property type="component" value="Unassembled WGS sequence"/>
</dbReference>
<dbReference type="AlphaFoldDB" id="F0ZLI5"/>
<sequence>CIYFLDDYLPTLVKIIAGYGVIETCPKICGYLNKTVEIDICESLCDLVGVDEFWKIFVLNDINPFYACQLITACDTPKNPAANFLTIGVSPQVGISGDSFTIDLSIQVVNSTGPGQFALIIYYTKNQSKYMTFQLFEGYTPGLYKTNFDFETSKNSTFTNGIYPVTVIMCAGQCGTMYSSILNQTTTQFTINNPTESPSPTHSPTPTPS</sequence>
<feature type="non-terminal residue" evidence="2">
    <location>
        <position position="1"/>
    </location>
</feature>
<dbReference type="FunCoup" id="F0ZLI5">
    <property type="interactions" value="373"/>
</dbReference>
<keyword evidence="3" id="KW-1185">Reference proteome</keyword>
<organism evidence="2 3">
    <name type="scientific">Dictyostelium purpureum</name>
    <name type="common">Slime mold</name>
    <dbReference type="NCBI Taxonomy" id="5786"/>
    <lineage>
        <taxon>Eukaryota</taxon>
        <taxon>Amoebozoa</taxon>
        <taxon>Evosea</taxon>
        <taxon>Eumycetozoa</taxon>
        <taxon>Dictyostelia</taxon>
        <taxon>Dictyosteliales</taxon>
        <taxon>Dictyosteliaceae</taxon>
        <taxon>Dictyostelium</taxon>
    </lineage>
</organism>
<gene>
    <name evidence="2" type="ORF">DICPUDRAFT_20777</name>
</gene>
<evidence type="ECO:0000256" key="1">
    <source>
        <dbReference type="SAM" id="MobiDB-lite"/>
    </source>
</evidence>
<dbReference type="eggNOG" id="ENOG502RCJS">
    <property type="taxonomic scope" value="Eukaryota"/>
</dbReference>
<name>F0ZLI5_DICPU</name>
<dbReference type="InParanoid" id="F0ZLI5"/>
<dbReference type="KEGG" id="dpp:DICPUDRAFT_20777"/>
<dbReference type="VEuPathDB" id="AmoebaDB:DICPUDRAFT_20777"/>
<protein>
    <recommendedName>
        <fullName evidence="4">Countin-like protein</fullName>
    </recommendedName>
</protein>
<feature type="non-terminal residue" evidence="2">
    <location>
        <position position="209"/>
    </location>
</feature>
<evidence type="ECO:0000313" key="2">
    <source>
        <dbReference type="EMBL" id="EGC35185.1"/>
    </source>
</evidence>
<dbReference type="OrthoDB" id="17754at2759"/>
<accession>F0ZLI5</accession>
<reference evidence="3" key="1">
    <citation type="journal article" date="2011" name="Genome Biol.">
        <title>Comparative genomics of the social amoebae Dictyostelium discoideum and Dictyostelium purpureum.</title>
        <authorList>
            <consortium name="US DOE Joint Genome Institute (JGI-PGF)"/>
            <person name="Sucgang R."/>
            <person name="Kuo A."/>
            <person name="Tian X."/>
            <person name="Salerno W."/>
            <person name="Parikh A."/>
            <person name="Feasley C.L."/>
            <person name="Dalin E."/>
            <person name="Tu H."/>
            <person name="Huang E."/>
            <person name="Barry K."/>
            <person name="Lindquist E."/>
            <person name="Shapiro H."/>
            <person name="Bruce D."/>
            <person name="Schmutz J."/>
            <person name="Salamov A."/>
            <person name="Fey P."/>
            <person name="Gaudet P."/>
            <person name="Anjard C."/>
            <person name="Babu M.M."/>
            <person name="Basu S."/>
            <person name="Bushmanova Y."/>
            <person name="van der Wel H."/>
            <person name="Katoh-Kurasawa M."/>
            <person name="Dinh C."/>
            <person name="Coutinho P.M."/>
            <person name="Saito T."/>
            <person name="Elias M."/>
            <person name="Schaap P."/>
            <person name="Kay R.R."/>
            <person name="Henrissat B."/>
            <person name="Eichinger L."/>
            <person name="Rivero F."/>
            <person name="Putnam N.H."/>
            <person name="West C.M."/>
            <person name="Loomis W.F."/>
            <person name="Chisholm R.L."/>
            <person name="Shaulsky G."/>
            <person name="Strassmann J.E."/>
            <person name="Queller D.C."/>
            <person name="Kuspa A."/>
            <person name="Grigoriev I.V."/>
        </authorList>
    </citation>
    <scope>NUCLEOTIDE SEQUENCE [LARGE SCALE GENOMIC DNA]</scope>
    <source>
        <strain evidence="3">QSDP1</strain>
    </source>
</reference>
<dbReference type="RefSeq" id="XP_003288273.1">
    <property type="nucleotide sequence ID" value="XM_003288225.1"/>
</dbReference>